<feature type="transmembrane region" description="Helical" evidence="1">
    <location>
        <begin position="21"/>
        <end position="41"/>
    </location>
</feature>
<evidence type="ECO:0000256" key="1">
    <source>
        <dbReference type="SAM" id="Phobius"/>
    </source>
</evidence>
<dbReference type="KEGG" id="cvn:111125476"/>
<accession>A0A8B8DDH4</accession>
<keyword evidence="1" id="KW-0812">Transmembrane</keyword>
<evidence type="ECO:0000313" key="2">
    <source>
        <dbReference type="Proteomes" id="UP000694844"/>
    </source>
</evidence>
<organism evidence="2 5">
    <name type="scientific">Crassostrea virginica</name>
    <name type="common">Eastern oyster</name>
    <dbReference type="NCBI Taxonomy" id="6565"/>
    <lineage>
        <taxon>Eukaryota</taxon>
        <taxon>Metazoa</taxon>
        <taxon>Spiralia</taxon>
        <taxon>Lophotrochozoa</taxon>
        <taxon>Mollusca</taxon>
        <taxon>Bivalvia</taxon>
        <taxon>Autobranchia</taxon>
        <taxon>Pteriomorphia</taxon>
        <taxon>Ostreida</taxon>
        <taxon>Ostreoidea</taxon>
        <taxon>Ostreidae</taxon>
        <taxon>Crassostrea</taxon>
    </lineage>
</organism>
<evidence type="ECO:0000313" key="5">
    <source>
        <dbReference type="RefSeq" id="XP_022325730.1"/>
    </source>
</evidence>
<feature type="transmembrane region" description="Helical" evidence="1">
    <location>
        <begin position="95"/>
        <end position="119"/>
    </location>
</feature>
<protein>
    <submittedName>
        <fullName evidence="3 4">Ceramide phosphoethanolamine synthase-like</fullName>
    </submittedName>
</protein>
<dbReference type="InterPro" id="IPR043130">
    <property type="entry name" value="CDP-OH_PTrfase_TM_dom"/>
</dbReference>
<evidence type="ECO:0000313" key="4">
    <source>
        <dbReference type="RefSeq" id="XP_022325069.1"/>
    </source>
</evidence>
<keyword evidence="1" id="KW-1133">Transmembrane helix</keyword>
<reference evidence="3 4" key="1">
    <citation type="submission" date="2025-04" db="UniProtKB">
        <authorList>
            <consortium name="RefSeq"/>
        </authorList>
    </citation>
    <scope>IDENTIFICATION</scope>
    <source>
        <tissue evidence="3 4">Whole sample</tissue>
    </source>
</reference>
<sequence>MKIGCKMFSYMMQSMHSDRGCYFILGLLLLLYVIIMDIILYCSLQNVTLIDQKHEGSYSPFQPLSTKLLMSDPIQHYIINPTSECFDEITKFSKIFYFVSPNMISFTHLFLALVAAKFVSSDNLRTRRFGVLLYEFRTWLDSLDGVVFRSHKNQQHEYKSHHDSWGFFIDAGCDITGAVIFSFGVLFYLFKMPASFFNKYKEDGSATLPLTKSENGYSSGEKTNGKPSKKMLFFKCLCFGMQIFVASGTWDKRVEQYGELYATKLDAQKTVKQTSSLHALSTWIILYTWRYIDGQALLQLYCLIIFMDKVWEFLNFVQYVGYAVILFINVVSEVHIRHVREYIGL</sequence>
<dbReference type="AlphaFoldDB" id="A0A8B8DDH4"/>
<name>A0A8B8DDH4_CRAVI</name>
<evidence type="ECO:0000313" key="3">
    <source>
        <dbReference type="RefSeq" id="XP_022325068.1"/>
    </source>
</evidence>
<dbReference type="GeneID" id="111125840"/>
<dbReference type="RefSeq" id="XP_022325069.1">
    <property type="nucleotide sequence ID" value="XM_022469361.1"/>
</dbReference>
<feature type="transmembrane region" description="Helical" evidence="1">
    <location>
        <begin position="232"/>
        <end position="250"/>
    </location>
</feature>
<proteinExistence type="predicted"/>
<dbReference type="KEGG" id="cvn:111125840"/>
<dbReference type="OrthoDB" id="10253254at2759"/>
<keyword evidence="2" id="KW-1185">Reference proteome</keyword>
<dbReference type="Gene3D" id="1.20.120.1760">
    <property type="match status" value="1"/>
</dbReference>
<feature type="transmembrane region" description="Helical" evidence="1">
    <location>
        <begin position="316"/>
        <end position="336"/>
    </location>
</feature>
<keyword evidence="1" id="KW-0472">Membrane</keyword>
<dbReference type="Proteomes" id="UP000694844">
    <property type="component" value="Chromosome 3"/>
</dbReference>
<feature type="transmembrane region" description="Helical" evidence="1">
    <location>
        <begin position="168"/>
        <end position="190"/>
    </location>
</feature>
<dbReference type="RefSeq" id="XP_022325068.1">
    <property type="nucleotide sequence ID" value="XM_022469360.1"/>
</dbReference>
<dbReference type="RefSeq" id="XP_022325730.1">
    <property type="nucleotide sequence ID" value="XM_022470022.1"/>
</dbReference>
<gene>
    <name evidence="5" type="primary">LOC111125840</name>
    <name evidence="3 4" type="synonym">LOC111125476</name>
</gene>